<evidence type="ECO:0000313" key="14">
    <source>
        <dbReference type="Ensembl" id="ENSMALP00000004699.1"/>
    </source>
</evidence>
<feature type="transmembrane region" description="Helical" evidence="12">
    <location>
        <begin position="340"/>
        <end position="361"/>
    </location>
</feature>
<protein>
    <recommendedName>
        <fullName evidence="13">Major facilitator superfamily (MFS) profile domain-containing protein</fullName>
    </recommendedName>
</protein>
<comment type="similarity">
    <text evidence="2">Belongs to the major facilitator superfamily. Monocarboxylate porter (TC 2.A.1.13) family.</text>
</comment>
<evidence type="ECO:0000256" key="9">
    <source>
        <dbReference type="ARBA" id="ARBA00034216"/>
    </source>
</evidence>
<evidence type="ECO:0000256" key="7">
    <source>
        <dbReference type="ARBA" id="ARBA00022989"/>
    </source>
</evidence>
<evidence type="ECO:0000256" key="11">
    <source>
        <dbReference type="SAM" id="MobiDB-lite"/>
    </source>
</evidence>
<keyword evidence="6" id="KW-0769">Symport</keyword>
<dbReference type="FunFam" id="1.20.1250.20:FF:000030">
    <property type="entry name" value="monocarboxylate transporter 1 isoform X1"/>
    <property type="match status" value="1"/>
</dbReference>
<dbReference type="GO" id="GO:0016323">
    <property type="term" value="C:basolateral plasma membrane"/>
    <property type="evidence" value="ECO:0007669"/>
    <property type="project" value="UniProtKB-SubCell"/>
</dbReference>
<feature type="transmembrane region" description="Helical" evidence="12">
    <location>
        <begin position="100"/>
        <end position="124"/>
    </location>
</feature>
<dbReference type="OrthoDB" id="6499973at2759"/>
<feature type="transmembrane region" description="Helical" evidence="12">
    <location>
        <begin position="315"/>
        <end position="334"/>
    </location>
</feature>
<sequence>MSPAPANELGYKPLDGGWGWMVVFGAHISIGFAYSAPKALSIFFKEIQEDLGASYSEIAWISSIMLATMYAGGPVSSVLVNCFGSRPVVILGGLMCGVSMVAASFGTSIIYLYFFTGIIGGCGLSLNLNASLTIISKYFLAKRPLANGLAMAGSPVFLFFLAPLNQYLLDKFGWRGSFFILGGLMLNCCVAGALMRPVVLPCKPPSFALQKIVEEQPNKSNNKLERSCTKNTKMFCDLSFFKDRGFVIYLIGNMMFIFGAYAPFLFLSAYAISQGVAEYSAAYLLSITGLVDMFVRPGTGLVANSKWIRPRIQYFFSFAMIFNGTCHLLCPLIRSYSFLVVYAVFLGISFGMVFALIFECLMDLMGNQHFPSAVGLVTIMECFPMLLGPPTAGLLVDLFDYKYLFFMCGSVIASGGIFLFVMNIYNYHMLDKENRENDSEPNQRTIEMLDQVLEVAMKQTADAAEERTEPGAKESNGAQEDP</sequence>
<feature type="transmembrane region" description="Helical" evidence="12">
    <location>
        <begin position="176"/>
        <end position="195"/>
    </location>
</feature>
<dbReference type="GO" id="GO:0015293">
    <property type="term" value="F:symporter activity"/>
    <property type="evidence" value="ECO:0007669"/>
    <property type="project" value="UniProtKB-KW"/>
</dbReference>
<dbReference type="InterPro" id="IPR020846">
    <property type="entry name" value="MFS_dom"/>
</dbReference>
<evidence type="ECO:0000256" key="6">
    <source>
        <dbReference type="ARBA" id="ARBA00022847"/>
    </source>
</evidence>
<evidence type="ECO:0000313" key="15">
    <source>
        <dbReference type="Proteomes" id="UP000261600"/>
    </source>
</evidence>
<dbReference type="RefSeq" id="XP_020448651.1">
    <property type="nucleotide sequence ID" value="XM_020592995.1"/>
</dbReference>
<dbReference type="NCBIfam" id="TIGR00892">
    <property type="entry name" value="2A0113"/>
    <property type="match status" value="1"/>
</dbReference>
<evidence type="ECO:0000256" key="8">
    <source>
        <dbReference type="ARBA" id="ARBA00023136"/>
    </source>
</evidence>
<feature type="transmembrane region" description="Helical" evidence="12">
    <location>
        <begin position="145"/>
        <end position="164"/>
    </location>
</feature>
<keyword evidence="3" id="KW-0813">Transport</keyword>
<dbReference type="GO" id="GO:0008028">
    <property type="term" value="F:monocarboxylic acid transmembrane transporter activity"/>
    <property type="evidence" value="ECO:0007669"/>
    <property type="project" value="InterPro"/>
</dbReference>
<evidence type="ECO:0000256" key="5">
    <source>
        <dbReference type="ARBA" id="ARBA00022692"/>
    </source>
</evidence>
<dbReference type="InterPro" id="IPR050327">
    <property type="entry name" value="Proton-linked_MCT"/>
</dbReference>
<evidence type="ECO:0000256" key="1">
    <source>
        <dbReference type="ARBA" id="ARBA00004554"/>
    </source>
</evidence>
<comment type="subcellular location">
    <subcellularLocation>
        <location evidence="1">Basolateral cell membrane</location>
        <topology evidence="1">Multi-pass membrane protein</topology>
    </subcellularLocation>
</comment>
<dbReference type="PANTHER" id="PTHR11360">
    <property type="entry name" value="MONOCARBOXYLATE TRANSPORTER"/>
    <property type="match status" value="1"/>
</dbReference>
<organism evidence="14 15">
    <name type="scientific">Monopterus albus</name>
    <name type="common">Swamp eel</name>
    <dbReference type="NCBI Taxonomy" id="43700"/>
    <lineage>
        <taxon>Eukaryota</taxon>
        <taxon>Metazoa</taxon>
        <taxon>Chordata</taxon>
        <taxon>Craniata</taxon>
        <taxon>Vertebrata</taxon>
        <taxon>Euteleostomi</taxon>
        <taxon>Actinopterygii</taxon>
        <taxon>Neopterygii</taxon>
        <taxon>Teleostei</taxon>
        <taxon>Neoteleostei</taxon>
        <taxon>Acanthomorphata</taxon>
        <taxon>Anabantaria</taxon>
        <taxon>Synbranchiformes</taxon>
        <taxon>Synbranchidae</taxon>
        <taxon>Monopterus</taxon>
    </lineage>
</organism>
<dbReference type="PANTHER" id="PTHR11360:SF92">
    <property type="entry name" value="MAJOR FACILITATOR SUPERFAMILY (MFS) PROFILE DOMAIN-CONTAINING PROTEIN"/>
    <property type="match status" value="1"/>
</dbReference>
<comment type="catalytic activity">
    <reaction evidence="10">
        <text>3-methyl-2-oxobutanoate(out) + H(+)(out) = 3-methyl-2-oxobutanoate(in) + H(+)(in)</text>
        <dbReference type="Rhea" id="RHEA:71783"/>
        <dbReference type="ChEBI" id="CHEBI:11851"/>
        <dbReference type="ChEBI" id="CHEBI:15378"/>
    </reaction>
</comment>
<evidence type="ECO:0000256" key="2">
    <source>
        <dbReference type="ARBA" id="ARBA00006727"/>
    </source>
</evidence>
<evidence type="ECO:0000259" key="13">
    <source>
        <dbReference type="PROSITE" id="PS50850"/>
    </source>
</evidence>
<dbReference type="SUPFAM" id="SSF103473">
    <property type="entry name" value="MFS general substrate transporter"/>
    <property type="match status" value="1"/>
</dbReference>
<dbReference type="Proteomes" id="UP000261600">
    <property type="component" value="Unplaced"/>
</dbReference>
<dbReference type="Pfam" id="PF07690">
    <property type="entry name" value="MFS_1"/>
    <property type="match status" value="1"/>
</dbReference>
<keyword evidence="4" id="KW-1003">Cell membrane</keyword>
<feature type="transmembrane region" description="Helical" evidence="12">
    <location>
        <begin position="18"/>
        <end position="37"/>
    </location>
</feature>
<name>A0A3Q3IM71_MONAL</name>
<accession>A0A3Q3IM71</accession>
<evidence type="ECO:0000256" key="12">
    <source>
        <dbReference type="SAM" id="Phobius"/>
    </source>
</evidence>
<reference evidence="14" key="1">
    <citation type="submission" date="2025-08" db="UniProtKB">
        <authorList>
            <consortium name="Ensembl"/>
        </authorList>
    </citation>
    <scope>IDENTIFICATION</scope>
</reference>
<dbReference type="InterPro" id="IPR004743">
    <property type="entry name" value="MCT"/>
</dbReference>
<proteinExistence type="inferred from homology"/>
<dbReference type="Ensembl" id="ENSMALT00000004808.1">
    <property type="protein sequence ID" value="ENSMALP00000004699.1"/>
    <property type="gene ID" value="ENSMALG00000003420.1"/>
</dbReference>
<feature type="transmembrane region" description="Helical" evidence="12">
    <location>
        <begin position="276"/>
        <end position="295"/>
    </location>
</feature>
<evidence type="ECO:0000256" key="4">
    <source>
        <dbReference type="ARBA" id="ARBA00022475"/>
    </source>
</evidence>
<dbReference type="InterPro" id="IPR011701">
    <property type="entry name" value="MFS"/>
</dbReference>
<keyword evidence="7 12" id="KW-1133">Transmembrane helix</keyword>
<feature type="domain" description="Major facilitator superfamily (MFS) profile" evidence="13">
    <location>
        <begin position="19"/>
        <end position="427"/>
    </location>
</feature>
<reference evidence="14" key="2">
    <citation type="submission" date="2025-09" db="UniProtKB">
        <authorList>
            <consortium name="Ensembl"/>
        </authorList>
    </citation>
    <scope>IDENTIFICATION</scope>
</reference>
<dbReference type="Gene3D" id="1.20.1250.20">
    <property type="entry name" value="MFS general substrate transporter like domains"/>
    <property type="match status" value="1"/>
</dbReference>
<keyword evidence="5 12" id="KW-0812">Transmembrane</keyword>
<keyword evidence="8 12" id="KW-0472">Membrane</keyword>
<feature type="transmembrane region" description="Helical" evidence="12">
    <location>
        <begin position="246"/>
        <end position="270"/>
    </location>
</feature>
<feature type="region of interest" description="Disordered" evidence="11">
    <location>
        <begin position="459"/>
        <end position="482"/>
    </location>
</feature>
<feature type="transmembrane region" description="Helical" evidence="12">
    <location>
        <begin position="373"/>
        <end position="391"/>
    </location>
</feature>
<evidence type="ECO:0000256" key="10">
    <source>
        <dbReference type="ARBA" id="ARBA00034218"/>
    </source>
</evidence>
<evidence type="ECO:0000256" key="3">
    <source>
        <dbReference type="ARBA" id="ARBA00022448"/>
    </source>
</evidence>
<dbReference type="InterPro" id="IPR036259">
    <property type="entry name" value="MFS_trans_sf"/>
</dbReference>
<dbReference type="AlphaFoldDB" id="A0A3Q3IM71"/>
<keyword evidence="15" id="KW-1185">Reference proteome</keyword>
<dbReference type="PROSITE" id="PS50850">
    <property type="entry name" value="MFS"/>
    <property type="match status" value="1"/>
</dbReference>
<dbReference type="GeneID" id="109956124"/>
<dbReference type="KEGG" id="malb:109956124"/>
<comment type="catalytic activity">
    <reaction evidence="9">
        <text>4-methyl-2-oxopentanoate(out) + H(+)(out) = 4-methyl-2-oxopentanoate(in) + H(+)(in)</text>
        <dbReference type="Rhea" id="RHEA:71779"/>
        <dbReference type="ChEBI" id="CHEBI:15378"/>
        <dbReference type="ChEBI" id="CHEBI:17865"/>
    </reaction>
</comment>
<feature type="transmembrane region" description="Helical" evidence="12">
    <location>
        <begin position="403"/>
        <end position="425"/>
    </location>
</feature>
<feature type="transmembrane region" description="Helical" evidence="12">
    <location>
        <begin position="58"/>
        <end position="80"/>
    </location>
</feature>